<name>A0ACC2K066_9PEZI</name>
<gene>
    <name evidence="1" type="ORF">O1611_g736</name>
</gene>
<dbReference type="Proteomes" id="UP001153332">
    <property type="component" value="Unassembled WGS sequence"/>
</dbReference>
<comment type="caution">
    <text evidence="1">The sequence shown here is derived from an EMBL/GenBank/DDBJ whole genome shotgun (WGS) entry which is preliminary data.</text>
</comment>
<keyword evidence="2" id="KW-1185">Reference proteome</keyword>
<sequence>MNCACRTKSLRIFVQSLTEFRVTDPIISRSVRPNCLGSPIAFYRAPARRPTRLFSSTSAAYSQPKWLDESDSSSAEKIETKPSDIFDTVADLPSVSADDITSAKLNGTILDFNPESIDTLVSSLGRESQAEQAHDDPAAESQLQSRPKPPITSSQLKRRKIIKYDPTPRPDKKEEQGGYRAPWQIQKQALKEKFPEGWRPRKRLSPDALDGIRALHTQFPEQYTTEVLATHFQVSVEAIRRILRSKWTPSPEEEINRQERWFNRGKNIWSHMAALGKKPPRKWRKEGIVRDHHWNEKKGPRTEYPYMPQREESEDEELVESTQRKLSSNLL</sequence>
<organism evidence="1 2">
    <name type="scientific">Lasiodiplodia mahajangana</name>
    <dbReference type="NCBI Taxonomy" id="1108764"/>
    <lineage>
        <taxon>Eukaryota</taxon>
        <taxon>Fungi</taxon>
        <taxon>Dikarya</taxon>
        <taxon>Ascomycota</taxon>
        <taxon>Pezizomycotina</taxon>
        <taxon>Dothideomycetes</taxon>
        <taxon>Dothideomycetes incertae sedis</taxon>
        <taxon>Botryosphaeriales</taxon>
        <taxon>Botryosphaeriaceae</taxon>
        <taxon>Lasiodiplodia</taxon>
    </lineage>
</organism>
<evidence type="ECO:0000313" key="2">
    <source>
        <dbReference type="Proteomes" id="UP001153332"/>
    </source>
</evidence>
<proteinExistence type="predicted"/>
<dbReference type="EMBL" id="JAPUUL010000071">
    <property type="protein sequence ID" value="KAJ8132883.1"/>
    <property type="molecule type" value="Genomic_DNA"/>
</dbReference>
<accession>A0ACC2K066</accession>
<reference evidence="1" key="1">
    <citation type="submission" date="2022-12" db="EMBL/GenBank/DDBJ databases">
        <title>Genome Sequence of Lasiodiplodia mahajangana.</title>
        <authorList>
            <person name="Buettner E."/>
        </authorList>
    </citation>
    <scope>NUCLEOTIDE SEQUENCE</scope>
    <source>
        <strain evidence="1">VT137</strain>
    </source>
</reference>
<evidence type="ECO:0000313" key="1">
    <source>
        <dbReference type="EMBL" id="KAJ8132883.1"/>
    </source>
</evidence>
<protein>
    <submittedName>
        <fullName evidence="1">Uncharacterized protein</fullName>
    </submittedName>
</protein>